<sequence>MSAIFALSNALNSARDAPAPLSLATTTTNLSPTSQNHVPYPAHIHIPDGPQNHARADTFFPLADEDDEDDDYSYNGARYTLNLGAGSECASRCASACPTPPPRPSPKPLRLAPAPVVPPSWEWHAPIDPAPPSPSSSLSDSDSDVPSPSLSSCPSPSDSDSEEEDGTDYSFPALQHARARQSRRHAPHSLSAVLGLRGGLLSVARVLGCVVVVAVLAGSGRWGGEPM</sequence>
<feature type="region of interest" description="Disordered" evidence="1">
    <location>
        <begin position="91"/>
        <end position="168"/>
    </location>
</feature>
<keyword evidence="3" id="KW-1185">Reference proteome</keyword>
<evidence type="ECO:0000313" key="3">
    <source>
        <dbReference type="Proteomes" id="UP001221757"/>
    </source>
</evidence>
<protein>
    <submittedName>
        <fullName evidence="2">Uncharacterized protein</fullName>
    </submittedName>
</protein>
<reference evidence="2" key="1">
    <citation type="submission" date="2023-03" db="EMBL/GenBank/DDBJ databases">
        <title>Massive genome expansion in bonnet fungi (Mycena s.s.) driven by repeated elements and novel gene families across ecological guilds.</title>
        <authorList>
            <consortium name="Lawrence Berkeley National Laboratory"/>
            <person name="Harder C.B."/>
            <person name="Miyauchi S."/>
            <person name="Viragh M."/>
            <person name="Kuo A."/>
            <person name="Thoen E."/>
            <person name="Andreopoulos B."/>
            <person name="Lu D."/>
            <person name="Skrede I."/>
            <person name="Drula E."/>
            <person name="Henrissat B."/>
            <person name="Morin E."/>
            <person name="Kohler A."/>
            <person name="Barry K."/>
            <person name="LaButti K."/>
            <person name="Morin E."/>
            <person name="Salamov A."/>
            <person name="Lipzen A."/>
            <person name="Mereny Z."/>
            <person name="Hegedus B."/>
            <person name="Baldrian P."/>
            <person name="Stursova M."/>
            <person name="Weitz H."/>
            <person name="Taylor A."/>
            <person name="Grigoriev I.V."/>
            <person name="Nagy L.G."/>
            <person name="Martin F."/>
            <person name="Kauserud H."/>
        </authorList>
    </citation>
    <scope>NUCLEOTIDE SEQUENCE</scope>
    <source>
        <strain evidence="2">CBHHK067</strain>
    </source>
</reference>
<organism evidence="2 3">
    <name type="scientific">Mycena rosella</name>
    <name type="common">Pink bonnet</name>
    <name type="synonym">Agaricus rosellus</name>
    <dbReference type="NCBI Taxonomy" id="1033263"/>
    <lineage>
        <taxon>Eukaryota</taxon>
        <taxon>Fungi</taxon>
        <taxon>Dikarya</taxon>
        <taxon>Basidiomycota</taxon>
        <taxon>Agaricomycotina</taxon>
        <taxon>Agaricomycetes</taxon>
        <taxon>Agaricomycetidae</taxon>
        <taxon>Agaricales</taxon>
        <taxon>Marasmiineae</taxon>
        <taxon>Mycenaceae</taxon>
        <taxon>Mycena</taxon>
    </lineage>
</organism>
<gene>
    <name evidence="2" type="ORF">B0H17DRAFT_1180375</name>
</gene>
<evidence type="ECO:0000313" key="2">
    <source>
        <dbReference type="EMBL" id="KAJ7689203.1"/>
    </source>
</evidence>
<comment type="caution">
    <text evidence="2">The sequence shown here is derived from an EMBL/GenBank/DDBJ whole genome shotgun (WGS) entry which is preliminary data.</text>
</comment>
<dbReference type="AlphaFoldDB" id="A0AAD7DDS8"/>
<dbReference type="EMBL" id="JARKIE010000074">
    <property type="protein sequence ID" value="KAJ7689203.1"/>
    <property type="molecule type" value="Genomic_DNA"/>
</dbReference>
<dbReference type="Proteomes" id="UP001221757">
    <property type="component" value="Unassembled WGS sequence"/>
</dbReference>
<name>A0AAD7DDS8_MYCRO</name>
<accession>A0AAD7DDS8</accession>
<feature type="compositionally biased region" description="Pro residues" evidence="1">
    <location>
        <begin position="98"/>
        <end position="107"/>
    </location>
</feature>
<evidence type="ECO:0000256" key="1">
    <source>
        <dbReference type="SAM" id="MobiDB-lite"/>
    </source>
</evidence>
<proteinExistence type="predicted"/>
<feature type="compositionally biased region" description="Low complexity" evidence="1">
    <location>
        <begin position="135"/>
        <end position="158"/>
    </location>
</feature>